<dbReference type="GO" id="GO:0005509">
    <property type="term" value="F:calcium ion binding"/>
    <property type="evidence" value="ECO:0007669"/>
    <property type="project" value="UniProtKB-ARBA"/>
</dbReference>
<evidence type="ECO:0000256" key="13">
    <source>
        <dbReference type="SAM" id="Phobius"/>
    </source>
</evidence>
<reference evidence="17" key="1">
    <citation type="submission" date="2017-01" db="EMBL/GenBank/DDBJ databases">
        <authorList>
            <person name="Varghese N."/>
            <person name="Submissions S."/>
        </authorList>
    </citation>
    <scope>NUCLEOTIDE SEQUENCE [LARGE SCALE GENOMIC DNA]</scope>
    <source>
        <strain evidence="17">ATCC 12950</strain>
    </source>
</reference>
<evidence type="ECO:0000259" key="15">
    <source>
        <dbReference type="PROSITE" id="PS50885"/>
    </source>
</evidence>
<dbReference type="SMART" id="SM00388">
    <property type="entry name" value="HisKA"/>
    <property type="match status" value="1"/>
</dbReference>
<accession>A0A1N7FPY7</accession>
<dbReference type="InterPro" id="IPR036890">
    <property type="entry name" value="HATPase_C_sf"/>
</dbReference>
<dbReference type="CDD" id="cd06225">
    <property type="entry name" value="HAMP"/>
    <property type="match status" value="1"/>
</dbReference>
<evidence type="ECO:0000256" key="5">
    <source>
        <dbReference type="ARBA" id="ARBA00022553"/>
    </source>
</evidence>
<dbReference type="Proteomes" id="UP000186096">
    <property type="component" value="Unassembled WGS sequence"/>
</dbReference>
<keyword evidence="6" id="KW-0808">Transferase</keyword>
<dbReference type="InterPro" id="IPR050428">
    <property type="entry name" value="TCS_sensor_his_kinase"/>
</dbReference>
<comment type="subcellular location">
    <subcellularLocation>
        <location evidence="3">Cell membrane</location>
    </subcellularLocation>
</comment>
<evidence type="ECO:0000313" key="17">
    <source>
        <dbReference type="Proteomes" id="UP000186096"/>
    </source>
</evidence>
<sequence length="538" mass="58735">MSSVRRVSDLLHARRPAGDAGAEAGAKAGAAAGESERARRWPRLPRMAGVLRLLSIRELRRRAARTPLWLRLVAGTLLLVTLAIALTGGFAVQLLRGYLVDRVDAQLTAVGRRPTELPPPQVMGNAFRPPRQFGSFYIVLLDRDGTVVRTVQEPPNADPLPALPTPRQDRRQWLFTVEDPSGALWRAIAVREEDGTRFRVAAISLADIDGTVSRLAVIVLGVGLAVLVALGVACYWLVRRSLRPLGEIERTAEAIAAGDLSRRVPLRHRRTEMGRLGRSINGMLAQIETAFREREASQERMRRFMADASHELRTPLTSIRGFAELYRQQNSQDPVLLLRRIEDQAVRMGLLVDDLLLLARLDQQRPLERRPVDVLSLAAGAVLDAQTLAPDREIDLLRLDDSDEPVRVLGDEARLRQVVGNLVGNALRHTPAGTAFRVGVGIVSGSQALIEVADDGPGLGPGDAERVFERFYRADPSRSRSHSGGTGLGLSIAAALVHAHGGTITADSEPGRGAVFRVRLPACPPRRETPRQEAPTKG</sequence>
<dbReference type="InterPro" id="IPR003594">
    <property type="entry name" value="HATPase_dom"/>
</dbReference>
<comment type="cofactor">
    <cofactor evidence="2">
        <name>a divalent metal cation</name>
        <dbReference type="ChEBI" id="CHEBI:60240"/>
    </cofactor>
</comment>
<dbReference type="Pfam" id="PF00672">
    <property type="entry name" value="HAMP"/>
    <property type="match status" value="1"/>
</dbReference>
<dbReference type="PROSITE" id="PS50885">
    <property type="entry name" value="HAMP"/>
    <property type="match status" value="1"/>
</dbReference>
<evidence type="ECO:0000256" key="11">
    <source>
        <dbReference type="ARBA" id="ARBA00023136"/>
    </source>
</evidence>
<protein>
    <recommendedName>
        <fullName evidence="4">histidine kinase</fullName>
        <ecNumber evidence="4">2.7.13.3</ecNumber>
    </recommendedName>
</protein>
<dbReference type="SUPFAM" id="SSF55874">
    <property type="entry name" value="ATPase domain of HSP90 chaperone/DNA topoisomerase II/histidine kinase"/>
    <property type="match status" value="1"/>
</dbReference>
<dbReference type="Pfam" id="PF02518">
    <property type="entry name" value="HATPase_c"/>
    <property type="match status" value="1"/>
</dbReference>
<feature type="region of interest" description="Disordered" evidence="12">
    <location>
        <begin position="16"/>
        <end position="37"/>
    </location>
</feature>
<evidence type="ECO:0000259" key="14">
    <source>
        <dbReference type="PROSITE" id="PS50109"/>
    </source>
</evidence>
<feature type="domain" description="Histidine kinase" evidence="14">
    <location>
        <begin position="307"/>
        <end position="524"/>
    </location>
</feature>
<evidence type="ECO:0000256" key="9">
    <source>
        <dbReference type="ARBA" id="ARBA00022989"/>
    </source>
</evidence>
<evidence type="ECO:0000256" key="8">
    <source>
        <dbReference type="ARBA" id="ARBA00022777"/>
    </source>
</evidence>
<evidence type="ECO:0000256" key="4">
    <source>
        <dbReference type="ARBA" id="ARBA00012438"/>
    </source>
</evidence>
<dbReference type="CDD" id="cd00075">
    <property type="entry name" value="HATPase"/>
    <property type="match status" value="1"/>
</dbReference>
<dbReference type="SMART" id="SM00304">
    <property type="entry name" value="HAMP"/>
    <property type="match status" value="1"/>
</dbReference>
<evidence type="ECO:0000256" key="6">
    <source>
        <dbReference type="ARBA" id="ARBA00022679"/>
    </source>
</evidence>
<keyword evidence="9 13" id="KW-1133">Transmembrane helix</keyword>
<dbReference type="PRINTS" id="PR00344">
    <property type="entry name" value="BCTRLSENSOR"/>
</dbReference>
<dbReference type="CDD" id="cd00082">
    <property type="entry name" value="HisKA"/>
    <property type="match status" value="1"/>
</dbReference>
<dbReference type="SMART" id="SM00387">
    <property type="entry name" value="HATPase_c"/>
    <property type="match status" value="1"/>
</dbReference>
<proteinExistence type="predicted"/>
<feature type="compositionally biased region" description="Low complexity" evidence="12">
    <location>
        <begin position="18"/>
        <end position="33"/>
    </location>
</feature>
<feature type="transmembrane region" description="Helical" evidence="13">
    <location>
        <begin position="215"/>
        <end position="238"/>
    </location>
</feature>
<dbReference type="AlphaFoldDB" id="A0A1N7FPY7"/>
<dbReference type="PROSITE" id="PS50109">
    <property type="entry name" value="HIS_KIN"/>
    <property type="match status" value="1"/>
</dbReference>
<dbReference type="EMBL" id="FTNI01000023">
    <property type="protein sequence ID" value="SIS02334.1"/>
    <property type="molecule type" value="Genomic_DNA"/>
</dbReference>
<dbReference type="PANTHER" id="PTHR45436:SF5">
    <property type="entry name" value="SENSOR HISTIDINE KINASE TRCS"/>
    <property type="match status" value="1"/>
</dbReference>
<dbReference type="InterPro" id="IPR003661">
    <property type="entry name" value="HisK_dim/P_dom"/>
</dbReference>
<dbReference type="FunFam" id="1.10.287.130:FF:000001">
    <property type="entry name" value="Two-component sensor histidine kinase"/>
    <property type="match status" value="1"/>
</dbReference>
<keyword evidence="11 13" id="KW-0472">Membrane</keyword>
<keyword evidence="10" id="KW-0902">Two-component regulatory system</keyword>
<dbReference type="Pfam" id="PF00512">
    <property type="entry name" value="HisKA"/>
    <property type="match status" value="1"/>
</dbReference>
<feature type="transmembrane region" description="Helical" evidence="13">
    <location>
        <begin position="68"/>
        <end position="92"/>
    </location>
</feature>
<evidence type="ECO:0000256" key="3">
    <source>
        <dbReference type="ARBA" id="ARBA00004236"/>
    </source>
</evidence>
<dbReference type="EC" id="2.7.13.3" evidence="4"/>
<keyword evidence="5" id="KW-0597">Phosphoprotein</keyword>
<dbReference type="GO" id="GO:0000155">
    <property type="term" value="F:phosphorelay sensor kinase activity"/>
    <property type="evidence" value="ECO:0007669"/>
    <property type="project" value="InterPro"/>
</dbReference>
<dbReference type="Gene3D" id="1.10.287.130">
    <property type="match status" value="1"/>
</dbReference>
<dbReference type="FunFam" id="3.30.565.10:FF:000006">
    <property type="entry name" value="Sensor histidine kinase WalK"/>
    <property type="match status" value="1"/>
</dbReference>
<comment type="catalytic activity">
    <reaction evidence="1">
        <text>ATP + protein L-histidine = ADP + protein N-phospho-L-histidine.</text>
        <dbReference type="EC" id="2.7.13.3"/>
    </reaction>
</comment>
<dbReference type="SUPFAM" id="SSF158472">
    <property type="entry name" value="HAMP domain-like"/>
    <property type="match status" value="1"/>
</dbReference>
<dbReference type="Gene3D" id="6.10.340.10">
    <property type="match status" value="1"/>
</dbReference>
<keyword evidence="7 13" id="KW-0812">Transmembrane</keyword>
<dbReference type="GO" id="GO:0005886">
    <property type="term" value="C:plasma membrane"/>
    <property type="evidence" value="ECO:0007669"/>
    <property type="project" value="UniProtKB-SubCell"/>
</dbReference>
<dbReference type="STRING" id="58117.SAMN05421833_12367"/>
<gene>
    <name evidence="16" type="ORF">SAMN05421833_12367</name>
</gene>
<evidence type="ECO:0000313" key="16">
    <source>
        <dbReference type="EMBL" id="SIS02334.1"/>
    </source>
</evidence>
<keyword evidence="17" id="KW-1185">Reference proteome</keyword>
<dbReference type="InterPro" id="IPR003660">
    <property type="entry name" value="HAMP_dom"/>
</dbReference>
<organism evidence="16 17">
    <name type="scientific">Microbispora rosea</name>
    <dbReference type="NCBI Taxonomy" id="58117"/>
    <lineage>
        <taxon>Bacteria</taxon>
        <taxon>Bacillati</taxon>
        <taxon>Actinomycetota</taxon>
        <taxon>Actinomycetes</taxon>
        <taxon>Streptosporangiales</taxon>
        <taxon>Streptosporangiaceae</taxon>
        <taxon>Microbispora</taxon>
    </lineage>
</organism>
<dbReference type="Gene3D" id="3.30.565.10">
    <property type="entry name" value="Histidine kinase-like ATPase, C-terminal domain"/>
    <property type="match status" value="1"/>
</dbReference>
<evidence type="ECO:0000256" key="7">
    <source>
        <dbReference type="ARBA" id="ARBA00022692"/>
    </source>
</evidence>
<evidence type="ECO:0000256" key="1">
    <source>
        <dbReference type="ARBA" id="ARBA00000085"/>
    </source>
</evidence>
<evidence type="ECO:0000256" key="12">
    <source>
        <dbReference type="SAM" id="MobiDB-lite"/>
    </source>
</evidence>
<evidence type="ECO:0000256" key="10">
    <source>
        <dbReference type="ARBA" id="ARBA00023012"/>
    </source>
</evidence>
<keyword evidence="8 16" id="KW-0418">Kinase</keyword>
<evidence type="ECO:0000256" key="2">
    <source>
        <dbReference type="ARBA" id="ARBA00001968"/>
    </source>
</evidence>
<dbReference type="InterPro" id="IPR004358">
    <property type="entry name" value="Sig_transdc_His_kin-like_C"/>
</dbReference>
<dbReference type="SUPFAM" id="SSF47384">
    <property type="entry name" value="Homodimeric domain of signal transducing histidine kinase"/>
    <property type="match status" value="1"/>
</dbReference>
<feature type="domain" description="HAMP" evidence="15">
    <location>
        <begin position="239"/>
        <end position="292"/>
    </location>
</feature>
<dbReference type="InterPro" id="IPR005467">
    <property type="entry name" value="His_kinase_dom"/>
</dbReference>
<name>A0A1N7FPY7_9ACTN</name>
<dbReference type="InterPro" id="IPR036097">
    <property type="entry name" value="HisK_dim/P_sf"/>
</dbReference>
<dbReference type="PANTHER" id="PTHR45436">
    <property type="entry name" value="SENSOR HISTIDINE KINASE YKOH"/>
    <property type="match status" value="1"/>
</dbReference>